<name>A0A0F9NMM6_9ZZZZ</name>
<evidence type="ECO:0000313" key="1">
    <source>
        <dbReference type="EMBL" id="KKN19129.1"/>
    </source>
</evidence>
<dbReference type="EMBL" id="LAZR01003364">
    <property type="protein sequence ID" value="KKN19129.1"/>
    <property type="molecule type" value="Genomic_DNA"/>
</dbReference>
<proteinExistence type="predicted"/>
<protein>
    <submittedName>
        <fullName evidence="1">Uncharacterized protein</fullName>
    </submittedName>
</protein>
<sequence>MKANRLKPELLFVPVIVTLESQEEVDAVYAVGNSVVICRALPALDELWNVLQPFNSNRSGISVDSLSDVLI</sequence>
<reference evidence="1" key="1">
    <citation type="journal article" date="2015" name="Nature">
        <title>Complex archaea that bridge the gap between prokaryotes and eukaryotes.</title>
        <authorList>
            <person name="Spang A."/>
            <person name="Saw J.H."/>
            <person name="Jorgensen S.L."/>
            <person name="Zaremba-Niedzwiedzka K."/>
            <person name="Martijn J."/>
            <person name="Lind A.E."/>
            <person name="van Eijk R."/>
            <person name="Schleper C."/>
            <person name="Guy L."/>
            <person name="Ettema T.J."/>
        </authorList>
    </citation>
    <scope>NUCLEOTIDE SEQUENCE</scope>
</reference>
<dbReference type="AlphaFoldDB" id="A0A0F9NMM6"/>
<accession>A0A0F9NMM6</accession>
<organism evidence="1">
    <name type="scientific">marine sediment metagenome</name>
    <dbReference type="NCBI Taxonomy" id="412755"/>
    <lineage>
        <taxon>unclassified sequences</taxon>
        <taxon>metagenomes</taxon>
        <taxon>ecological metagenomes</taxon>
    </lineage>
</organism>
<comment type="caution">
    <text evidence="1">The sequence shown here is derived from an EMBL/GenBank/DDBJ whole genome shotgun (WGS) entry which is preliminary data.</text>
</comment>
<gene>
    <name evidence="1" type="ORF">LCGC14_0948850</name>
</gene>